<dbReference type="EMBL" id="CABFNQ020000763">
    <property type="protein sequence ID" value="CAH0040698.1"/>
    <property type="molecule type" value="Genomic_DNA"/>
</dbReference>
<dbReference type="SUPFAM" id="SSF48208">
    <property type="entry name" value="Six-hairpin glycosidases"/>
    <property type="match status" value="1"/>
</dbReference>
<dbReference type="Proteomes" id="UP000696573">
    <property type="component" value="Unassembled WGS sequence"/>
</dbReference>
<sequence length="225" mass="25522">MTHSAAVDDVEGSKIYAITQPLRPYGIIEGLTALERAGKETAIERALSLFTSHGESIPDTGIDYPAHEVNFGQSIVAPVAIFLLELARYTGEDRWPEAAKEHFDLLLLFGGQQPDYHMHDVTIRHWDGYWFGKDRMWGEVFPYYWSTLTAIAMHHYAKLTEDRSYGRRAQEVLKSNLALFSSDGTASCVWLYPKTVNGRAGHYKEPYANDQDWALNQHLLLTDSL</sequence>
<evidence type="ECO:0000313" key="2">
    <source>
        <dbReference type="Proteomes" id="UP000696573"/>
    </source>
</evidence>
<keyword evidence="2" id="KW-1185">Reference proteome</keyword>
<name>A0A9N9VYJ5_9HYPO</name>
<dbReference type="AlphaFoldDB" id="A0A9N9VYJ5"/>
<evidence type="ECO:0000313" key="1">
    <source>
        <dbReference type="EMBL" id="CAH0040698.1"/>
    </source>
</evidence>
<organism evidence="1 2">
    <name type="scientific">Clonostachys rhizophaga</name>
    <dbReference type="NCBI Taxonomy" id="160324"/>
    <lineage>
        <taxon>Eukaryota</taxon>
        <taxon>Fungi</taxon>
        <taxon>Dikarya</taxon>
        <taxon>Ascomycota</taxon>
        <taxon>Pezizomycotina</taxon>
        <taxon>Sordariomycetes</taxon>
        <taxon>Hypocreomycetidae</taxon>
        <taxon>Hypocreales</taxon>
        <taxon>Bionectriaceae</taxon>
        <taxon>Clonostachys</taxon>
    </lineage>
</organism>
<protein>
    <submittedName>
        <fullName evidence="1">Uncharacterized protein</fullName>
    </submittedName>
</protein>
<accession>A0A9N9VYJ5</accession>
<comment type="caution">
    <text evidence="1">The sequence shown here is derived from an EMBL/GenBank/DDBJ whole genome shotgun (WGS) entry which is preliminary data.</text>
</comment>
<dbReference type="OrthoDB" id="4423297at2759"/>
<dbReference type="GO" id="GO:0005975">
    <property type="term" value="P:carbohydrate metabolic process"/>
    <property type="evidence" value="ECO:0007669"/>
    <property type="project" value="InterPro"/>
</dbReference>
<gene>
    <name evidence="1" type="ORF">CRHIZ90672A_00008820</name>
</gene>
<reference evidence="1" key="1">
    <citation type="submission" date="2021-10" db="EMBL/GenBank/DDBJ databases">
        <authorList>
            <person name="Piombo E."/>
        </authorList>
    </citation>
    <scope>NUCLEOTIDE SEQUENCE</scope>
</reference>
<dbReference type="InterPro" id="IPR008928">
    <property type="entry name" value="6-hairpin_glycosidase_sf"/>
</dbReference>
<proteinExistence type="predicted"/>